<dbReference type="PANTHER" id="PTHR14222">
    <property type="entry name" value="CONDENSIN"/>
    <property type="match status" value="1"/>
</dbReference>
<proteinExistence type="predicted"/>
<dbReference type="GO" id="GO:0010032">
    <property type="term" value="P:meiotic chromosome condensation"/>
    <property type="evidence" value="ECO:0007669"/>
    <property type="project" value="TreeGrafter"/>
</dbReference>
<dbReference type="GO" id="GO:0000796">
    <property type="term" value="C:condensin complex"/>
    <property type="evidence" value="ECO:0007669"/>
    <property type="project" value="TreeGrafter"/>
</dbReference>
<gene>
    <name evidence="8" type="ORF">ALAG00032_LOCUS893</name>
</gene>
<evidence type="ECO:0000256" key="5">
    <source>
        <dbReference type="ARBA" id="ARBA00023306"/>
    </source>
</evidence>
<keyword evidence="3" id="KW-0498">Mitosis</keyword>
<evidence type="ECO:0000256" key="4">
    <source>
        <dbReference type="ARBA" id="ARBA00023242"/>
    </source>
</evidence>
<dbReference type="InterPro" id="IPR016024">
    <property type="entry name" value="ARM-type_fold"/>
</dbReference>
<evidence type="ECO:0000256" key="1">
    <source>
        <dbReference type="ARBA" id="ARBA00004123"/>
    </source>
</evidence>
<protein>
    <recommendedName>
        <fullName evidence="7">Condensin complex subunit 1 C-terminal domain-containing protein</fullName>
    </recommendedName>
</protein>
<evidence type="ECO:0000256" key="6">
    <source>
        <dbReference type="SAM" id="MobiDB-lite"/>
    </source>
</evidence>
<dbReference type="SUPFAM" id="SSF48371">
    <property type="entry name" value="ARM repeat"/>
    <property type="match status" value="1"/>
</dbReference>
<dbReference type="InterPro" id="IPR026971">
    <property type="entry name" value="CND1/NCAPD3"/>
</dbReference>
<keyword evidence="2" id="KW-0132">Cell division</keyword>
<dbReference type="PANTHER" id="PTHR14222:SF2">
    <property type="entry name" value="CONDENSIN COMPLEX SUBUNIT 1"/>
    <property type="match status" value="1"/>
</dbReference>
<organism evidence="8">
    <name type="scientific">Aureoumbra lagunensis</name>
    <dbReference type="NCBI Taxonomy" id="44058"/>
    <lineage>
        <taxon>Eukaryota</taxon>
        <taxon>Sar</taxon>
        <taxon>Stramenopiles</taxon>
        <taxon>Ochrophyta</taxon>
        <taxon>Pelagophyceae</taxon>
        <taxon>Pelagomonadales</taxon>
        <taxon>Aureoumbra</taxon>
    </lineage>
</organism>
<feature type="region of interest" description="Disordered" evidence="6">
    <location>
        <begin position="593"/>
        <end position="614"/>
    </location>
</feature>
<accession>A0A7S3JNN5</accession>
<keyword evidence="5" id="KW-0131">Cell cycle</keyword>
<dbReference type="GO" id="GO:0005634">
    <property type="term" value="C:nucleus"/>
    <property type="evidence" value="ECO:0007669"/>
    <property type="project" value="UniProtKB-SubCell"/>
</dbReference>
<comment type="subcellular location">
    <subcellularLocation>
        <location evidence="1">Nucleus</location>
    </subcellularLocation>
</comment>
<feature type="region of interest" description="Disordered" evidence="6">
    <location>
        <begin position="964"/>
        <end position="1016"/>
    </location>
</feature>
<evidence type="ECO:0000256" key="3">
    <source>
        <dbReference type="ARBA" id="ARBA00022776"/>
    </source>
</evidence>
<dbReference type="GO" id="GO:0000779">
    <property type="term" value="C:condensed chromosome, centromeric region"/>
    <property type="evidence" value="ECO:0007669"/>
    <property type="project" value="TreeGrafter"/>
</dbReference>
<feature type="domain" description="Condensin complex subunit 1 C-terminal" evidence="7">
    <location>
        <begin position="715"/>
        <end position="862"/>
    </location>
</feature>
<name>A0A7S3JNN5_9STRA</name>
<keyword evidence="4" id="KW-0539">Nucleus</keyword>
<dbReference type="EMBL" id="HBIJ01001203">
    <property type="protein sequence ID" value="CAE0360164.1"/>
    <property type="molecule type" value="Transcribed_RNA"/>
</dbReference>
<dbReference type="InterPro" id="IPR032682">
    <property type="entry name" value="Cnd1_C"/>
</dbReference>
<dbReference type="AlphaFoldDB" id="A0A7S3JNN5"/>
<feature type="compositionally biased region" description="Basic residues" evidence="6">
    <location>
        <begin position="988"/>
        <end position="997"/>
    </location>
</feature>
<evidence type="ECO:0000256" key="2">
    <source>
        <dbReference type="ARBA" id="ARBA00022618"/>
    </source>
</evidence>
<evidence type="ECO:0000313" key="8">
    <source>
        <dbReference type="EMBL" id="CAE0360164.1"/>
    </source>
</evidence>
<reference evidence="8" key="1">
    <citation type="submission" date="2021-01" db="EMBL/GenBank/DDBJ databases">
        <authorList>
            <person name="Corre E."/>
            <person name="Pelletier E."/>
            <person name="Niang G."/>
            <person name="Scheremetjew M."/>
            <person name="Finn R."/>
            <person name="Kale V."/>
            <person name="Holt S."/>
            <person name="Cochrane G."/>
            <person name="Meng A."/>
            <person name="Brown T."/>
            <person name="Cohen L."/>
        </authorList>
    </citation>
    <scope>NUCLEOTIDE SEQUENCE</scope>
    <source>
        <strain evidence="8">CCMP1510</strain>
    </source>
</reference>
<feature type="compositionally biased region" description="Polar residues" evidence="6">
    <location>
        <begin position="964"/>
        <end position="987"/>
    </location>
</feature>
<sequence length="1030" mass="111583">MGGIIPKTWIAARSKIIRCFSAAILAIDINRLWHLGVCGEEFLTLWTKVGISVREKKLGTDLVVKAIKVAPDNTAFCLSTATLIVEDMIIKSAQASVHAAEICLALVTKNDQTLCAAVFAEICRVVTEDETSAFVPQFLQALKPSLIISRIPELRQMLNSARSHAVRSAVVVAICNVLAQDAAARRRTTGQLFQKESQRDAALELVASRVRDVSYFSRAATLRELSRLAQAKAIPRAQVPARLLKAASDRLHDRAALVRKAALELCTSLLEHNPYHGDLSPNNTTIFIKDNTNLVQDEESPRRQAMAEYRQNAIEFIQILEDAAPSIDKLITSPTLGDTLGAAKFFAIALRFGLPQANDGIRSVLRLVWSPDHAVRIAVAPVLADALSALEPARLCELTSEWTQRHTELAQLEDFVHLVVNPHLAQDKKQQDVSSPLLDIKLIDSLWLVKTNQAAAVRLIAVFAKCGVKVNVSDRLEKLVSVAISPEMLAAIAVLARDAADTSPNLLKSLRDALTQQSLDDDDHYWYVAADAVTAATFAVDLAPENVLATWLHLLRAQAGSTCGLARLLHLAGHTALQMAAAAEDLGSKLAASRRAKHENEENAVAANGEEDNDLEAEARRASEADDEVRLAALVDQGLIGGDDNALAVLMPVAERLVDASLRSGDKPPPLLTRAAALCLVKMACVAQPCCERQLPRLVTLLANHNADTAARVSIAVGLGDLATRQPNTVEPWSDAIFSVLGDEDCVAIRANLLAVISRLVVNDILKLKGTGLAEVATRLVDPDLGVANSAKSLFISLNAKAHRQASPIYNLLPDVLSRLAPKHPDLFKPVVTYLLKFVDQPKHIIAIADKILRRLIVIKSQNDALVTIRNLTFALSKLPVSDKFISKLLDLFPNYKDILSTDDQVIKASFRDILNKAKRINASGQQSSDLANLVSTFAEKIKGSADPSSDDDNVDDDASMATTTVPATISKTPRPNKTPKATSTTRGVKRTSRRTAKMSSSLPTPAAPLFQNRTNFDAISPATATFPED</sequence>
<dbReference type="GO" id="GO:0007076">
    <property type="term" value="P:mitotic chromosome condensation"/>
    <property type="evidence" value="ECO:0007669"/>
    <property type="project" value="InterPro"/>
</dbReference>
<evidence type="ECO:0000259" key="7">
    <source>
        <dbReference type="Pfam" id="PF12717"/>
    </source>
</evidence>
<dbReference type="GO" id="GO:0042393">
    <property type="term" value="F:histone binding"/>
    <property type="evidence" value="ECO:0007669"/>
    <property type="project" value="TreeGrafter"/>
</dbReference>
<dbReference type="Pfam" id="PF12717">
    <property type="entry name" value="Cnd1"/>
    <property type="match status" value="1"/>
</dbReference>
<dbReference type="GO" id="GO:0051301">
    <property type="term" value="P:cell division"/>
    <property type="evidence" value="ECO:0007669"/>
    <property type="project" value="UniProtKB-KW"/>
</dbReference>